<dbReference type="InterPro" id="IPR036968">
    <property type="entry name" value="Enolpyruvate_Tfrase_sf"/>
</dbReference>
<evidence type="ECO:0000256" key="4">
    <source>
        <dbReference type="ARBA" id="ARBA00022679"/>
    </source>
</evidence>
<dbReference type="UniPathway" id="UPA00053">
    <property type="reaction ID" value="UER00089"/>
</dbReference>
<dbReference type="Gene3D" id="3.65.10.10">
    <property type="entry name" value="Enolpyruvate transferase domain"/>
    <property type="match status" value="2"/>
</dbReference>
<comment type="similarity">
    <text evidence="2 7">Belongs to the EPSP synthase family.</text>
</comment>
<feature type="binding site" evidence="7">
    <location>
        <position position="19"/>
    </location>
    <ligand>
        <name>3-phosphoshikimate</name>
        <dbReference type="ChEBI" id="CHEBI:145989"/>
    </ligand>
</feature>
<evidence type="ECO:0000313" key="10">
    <source>
        <dbReference type="Proteomes" id="UP000460549"/>
    </source>
</evidence>
<dbReference type="RefSeq" id="WP_154426115.1">
    <property type="nucleotide sequence ID" value="NZ_VUNN01000019.1"/>
</dbReference>
<feature type="binding site" evidence="7">
    <location>
        <position position="338"/>
    </location>
    <ligand>
        <name>phosphoenolpyruvate</name>
        <dbReference type="ChEBI" id="CHEBI:58702"/>
    </ligand>
</feature>
<keyword evidence="3 7" id="KW-0028">Amino-acid biosynthesis</keyword>
<evidence type="ECO:0000259" key="8">
    <source>
        <dbReference type="Pfam" id="PF00275"/>
    </source>
</evidence>
<dbReference type="GO" id="GO:0005737">
    <property type="term" value="C:cytoplasm"/>
    <property type="evidence" value="ECO:0007669"/>
    <property type="project" value="UniProtKB-SubCell"/>
</dbReference>
<accession>A0A7X2PDD6</accession>
<dbReference type="GO" id="GO:0009423">
    <property type="term" value="P:chorismate biosynthetic process"/>
    <property type="evidence" value="ECO:0007669"/>
    <property type="project" value="UniProtKB-UniRule"/>
</dbReference>
<dbReference type="PANTHER" id="PTHR21090">
    <property type="entry name" value="AROM/DEHYDROQUINATE SYNTHASE"/>
    <property type="match status" value="1"/>
</dbReference>
<dbReference type="EC" id="2.5.1.19" evidence="7"/>
<evidence type="ECO:0000256" key="6">
    <source>
        <dbReference type="ARBA" id="ARBA00044633"/>
    </source>
</evidence>
<keyword evidence="10" id="KW-1185">Reference proteome</keyword>
<comment type="function">
    <text evidence="7">Catalyzes the transfer of the enolpyruvyl moiety of phosphoenolpyruvate (PEP) to the 5-hydroxyl of shikimate-3-phosphate (S3P) to produce enolpyruvyl shikimate-3-phosphate and inorganic phosphate.</text>
</comment>
<reference evidence="9 10" key="1">
    <citation type="submission" date="2019-08" db="EMBL/GenBank/DDBJ databases">
        <title>In-depth cultivation of the pig gut microbiome towards novel bacterial diversity and tailored functional studies.</title>
        <authorList>
            <person name="Wylensek D."/>
            <person name="Hitch T.C.A."/>
            <person name="Clavel T."/>
        </authorList>
    </citation>
    <scope>NUCLEOTIDE SEQUENCE [LARGE SCALE GENOMIC DNA]</scope>
    <source>
        <strain evidence="9 10">NM-380-WT-3C1</strain>
    </source>
</reference>
<dbReference type="InterPro" id="IPR006264">
    <property type="entry name" value="EPSP_synthase"/>
</dbReference>
<dbReference type="Proteomes" id="UP000460549">
    <property type="component" value="Unassembled WGS sequence"/>
</dbReference>
<feature type="binding site" evidence="7">
    <location>
        <position position="24"/>
    </location>
    <ligand>
        <name>3-phosphoshikimate</name>
        <dbReference type="ChEBI" id="CHEBI:145989"/>
    </ligand>
</feature>
<feature type="binding site" evidence="7">
    <location>
        <position position="307"/>
    </location>
    <ligand>
        <name>3-phosphoshikimate</name>
        <dbReference type="ChEBI" id="CHEBI:145989"/>
    </ligand>
</feature>
<dbReference type="NCBIfam" id="TIGR01356">
    <property type="entry name" value="aroA"/>
    <property type="match status" value="1"/>
</dbReference>
<organism evidence="9 10">
    <name type="scientific">Bullifex porci</name>
    <dbReference type="NCBI Taxonomy" id="2606638"/>
    <lineage>
        <taxon>Bacteria</taxon>
        <taxon>Pseudomonadati</taxon>
        <taxon>Spirochaetota</taxon>
        <taxon>Spirochaetia</taxon>
        <taxon>Spirochaetales</taxon>
        <taxon>Spirochaetaceae</taxon>
        <taxon>Bullifex</taxon>
    </lineage>
</organism>
<feature type="active site" description="Proton acceptor" evidence="7">
    <location>
        <position position="307"/>
    </location>
</feature>
<name>A0A7X2PDD6_9SPIO</name>
<feature type="binding site" evidence="7">
    <location>
        <position position="164"/>
    </location>
    <ligand>
        <name>3-phosphoshikimate</name>
        <dbReference type="ChEBI" id="CHEBI:145989"/>
    </ligand>
</feature>
<dbReference type="EMBL" id="VUNN01000019">
    <property type="protein sequence ID" value="MSU06881.1"/>
    <property type="molecule type" value="Genomic_DNA"/>
</dbReference>
<dbReference type="InterPro" id="IPR001986">
    <property type="entry name" value="Enolpyruvate_Tfrase_dom"/>
</dbReference>
<comment type="subcellular location">
    <subcellularLocation>
        <location evidence="7">Cytoplasm</location>
    </subcellularLocation>
</comment>
<feature type="binding site" evidence="7">
    <location>
        <position position="163"/>
    </location>
    <ligand>
        <name>3-phosphoshikimate</name>
        <dbReference type="ChEBI" id="CHEBI:145989"/>
    </ligand>
</feature>
<dbReference type="GO" id="GO:0003866">
    <property type="term" value="F:3-phosphoshikimate 1-carboxyvinyltransferase activity"/>
    <property type="evidence" value="ECO:0007669"/>
    <property type="project" value="UniProtKB-UniRule"/>
</dbReference>
<comment type="caution">
    <text evidence="9">The sequence shown here is derived from an EMBL/GenBank/DDBJ whole genome shotgun (WGS) entry which is preliminary data.</text>
</comment>
<sequence length="422" mass="45681">MIKLRKAKISGSISIPSSKSQTIRALLIATFAKGKSIIHNPLFSSDTQACIDACTLLGAKITISEDKETLYLDSTNIDIKDKVLTIDTANSGTTTYLLYGLLGTLGAKEITLTGDEQLNKRPILPLVNAYRDLGMSAALAGECPPVKISGELIGGSTSIVCKTSQYLSSLLLSLPLAKEDSVVDCPLLYEKPYVKMTLEWLDKQNIKYSISDDLQHVEIKGGQSYKESEVTVLGDFSSASFFFVMAAITGSSITVKGLDRNDVQGDKRILEVLEHMGCSVAWDGYSVTVTGPEHLKGGIFDLNSMPDTLPILCVAALKAEEDVEFVNVQNARIKETDRIACMRENLVSLGAKVEESPDGLLIKGGTKVKGTLVKGFKDHRIIMALAVSSLLCDEELTIDDESACSVTFPTFFKLFGKLKGEN</sequence>
<feature type="domain" description="Enolpyruvate transferase" evidence="8">
    <location>
        <begin position="7"/>
        <end position="413"/>
    </location>
</feature>
<comment type="pathway">
    <text evidence="1 7">Metabolic intermediate biosynthesis; chorismate biosynthesis; chorismate from D-erythrose 4-phosphate and phosphoenolpyruvate: step 6/7.</text>
</comment>
<proteinExistence type="inferred from homology"/>
<dbReference type="GO" id="GO:0009073">
    <property type="term" value="P:aromatic amino acid family biosynthetic process"/>
    <property type="evidence" value="ECO:0007669"/>
    <property type="project" value="UniProtKB-KW"/>
</dbReference>
<evidence type="ECO:0000256" key="1">
    <source>
        <dbReference type="ARBA" id="ARBA00004811"/>
    </source>
</evidence>
<dbReference type="PIRSF" id="PIRSF000505">
    <property type="entry name" value="EPSPS"/>
    <property type="match status" value="1"/>
</dbReference>
<dbReference type="CDD" id="cd01556">
    <property type="entry name" value="EPSP_synthase"/>
    <property type="match status" value="1"/>
</dbReference>
<evidence type="ECO:0000256" key="3">
    <source>
        <dbReference type="ARBA" id="ARBA00022605"/>
    </source>
</evidence>
<dbReference type="HAMAP" id="MF_00210">
    <property type="entry name" value="EPSP_synth"/>
    <property type="match status" value="1"/>
</dbReference>
<evidence type="ECO:0000313" key="9">
    <source>
        <dbReference type="EMBL" id="MSU06881.1"/>
    </source>
</evidence>
<dbReference type="InterPro" id="IPR013792">
    <property type="entry name" value="RNA3'P_cycl/enolpyr_Trfase_a/b"/>
</dbReference>
<comment type="catalytic activity">
    <reaction evidence="6">
        <text>3-phosphoshikimate + phosphoenolpyruvate = 5-O-(1-carboxyvinyl)-3-phosphoshikimate + phosphate</text>
        <dbReference type="Rhea" id="RHEA:21256"/>
        <dbReference type="ChEBI" id="CHEBI:43474"/>
        <dbReference type="ChEBI" id="CHEBI:57701"/>
        <dbReference type="ChEBI" id="CHEBI:58702"/>
        <dbReference type="ChEBI" id="CHEBI:145989"/>
        <dbReference type="EC" id="2.5.1.19"/>
    </reaction>
    <physiologicalReaction direction="left-to-right" evidence="6">
        <dbReference type="Rhea" id="RHEA:21257"/>
    </physiologicalReaction>
</comment>
<feature type="binding site" evidence="7">
    <location>
        <position position="334"/>
    </location>
    <ligand>
        <name>3-phosphoshikimate</name>
        <dbReference type="ChEBI" id="CHEBI:145989"/>
    </ligand>
</feature>
<dbReference type="SUPFAM" id="SSF55205">
    <property type="entry name" value="EPT/RTPC-like"/>
    <property type="match status" value="1"/>
</dbReference>
<dbReference type="PANTHER" id="PTHR21090:SF5">
    <property type="entry name" value="PENTAFUNCTIONAL AROM POLYPEPTIDE"/>
    <property type="match status" value="1"/>
</dbReference>
<dbReference type="GO" id="GO:0008652">
    <property type="term" value="P:amino acid biosynthetic process"/>
    <property type="evidence" value="ECO:0007669"/>
    <property type="project" value="UniProtKB-KW"/>
</dbReference>
<feature type="binding site" evidence="7">
    <location>
        <position position="121"/>
    </location>
    <ligand>
        <name>phosphoenolpyruvate</name>
        <dbReference type="ChEBI" id="CHEBI:58702"/>
    </ligand>
</feature>
<feature type="binding site" evidence="7">
    <location>
        <position position="92"/>
    </location>
    <ligand>
        <name>phosphoenolpyruvate</name>
        <dbReference type="ChEBI" id="CHEBI:58702"/>
    </ligand>
</feature>
<protein>
    <recommendedName>
        <fullName evidence="7">3-phosphoshikimate 1-carboxyvinyltransferase</fullName>
        <ecNumber evidence="7">2.5.1.19</ecNumber>
    </recommendedName>
    <alternativeName>
        <fullName evidence="7">5-enolpyruvylshikimate-3-phosphate synthase</fullName>
        <shortName evidence="7">EPSP synthase</shortName>
        <shortName evidence="7">EPSPS</shortName>
    </alternativeName>
</protein>
<feature type="binding site" evidence="7">
    <location>
        <position position="19"/>
    </location>
    <ligand>
        <name>phosphoenolpyruvate</name>
        <dbReference type="ChEBI" id="CHEBI:58702"/>
    </ligand>
</feature>
<comment type="subunit">
    <text evidence="7">Monomer.</text>
</comment>
<keyword evidence="4 7" id="KW-0808">Transferase</keyword>
<feature type="binding site" evidence="7">
    <location>
        <position position="165"/>
    </location>
    <ligand>
        <name>phosphoenolpyruvate</name>
        <dbReference type="ChEBI" id="CHEBI:58702"/>
    </ligand>
</feature>
<dbReference type="AlphaFoldDB" id="A0A7X2PDD6"/>
<evidence type="ECO:0000256" key="2">
    <source>
        <dbReference type="ARBA" id="ARBA00009948"/>
    </source>
</evidence>
<dbReference type="Pfam" id="PF00275">
    <property type="entry name" value="EPSP_synthase"/>
    <property type="match status" value="1"/>
</dbReference>
<evidence type="ECO:0000256" key="5">
    <source>
        <dbReference type="ARBA" id="ARBA00023141"/>
    </source>
</evidence>
<feature type="binding site" evidence="7">
    <location>
        <position position="20"/>
    </location>
    <ligand>
        <name>3-phosphoshikimate</name>
        <dbReference type="ChEBI" id="CHEBI:145989"/>
    </ligand>
</feature>
<feature type="binding site" evidence="7">
    <location>
        <position position="165"/>
    </location>
    <ligand>
        <name>3-phosphoshikimate</name>
        <dbReference type="ChEBI" id="CHEBI:145989"/>
    </ligand>
</feature>
<comment type="caution">
    <text evidence="7">Lacks conserved residue(s) required for the propagation of feature annotation.</text>
</comment>
<keyword evidence="5 7" id="KW-0057">Aromatic amino acid biosynthesis</keyword>
<gene>
    <name evidence="7 9" type="primary">aroA</name>
    <name evidence="9" type="ORF">FYJ80_08870</name>
</gene>
<feature type="binding site" evidence="7">
    <location>
        <position position="330"/>
    </location>
    <ligand>
        <name>3-phosphoshikimate</name>
        <dbReference type="ChEBI" id="CHEBI:145989"/>
    </ligand>
</feature>
<feature type="binding site" evidence="7">
    <location>
        <position position="380"/>
    </location>
    <ligand>
        <name>phosphoenolpyruvate</name>
        <dbReference type="ChEBI" id="CHEBI:58702"/>
    </ligand>
</feature>
<evidence type="ECO:0000256" key="7">
    <source>
        <dbReference type="HAMAP-Rule" id="MF_00210"/>
    </source>
</evidence>
<keyword evidence="7" id="KW-0963">Cytoplasm</keyword>